<dbReference type="InterPro" id="IPR018247">
    <property type="entry name" value="EF_Hand_1_Ca_BS"/>
</dbReference>
<evidence type="ECO:0000313" key="3">
    <source>
        <dbReference type="Proteomes" id="UP000238081"/>
    </source>
</evidence>
<evidence type="ECO:0000256" key="1">
    <source>
        <dbReference type="SAM" id="MobiDB-lite"/>
    </source>
</evidence>
<dbReference type="KEGG" id="cbut:ATN24_11845"/>
<reference evidence="2 3" key="1">
    <citation type="submission" date="2016-01" db="EMBL/GenBank/DDBJ databases">
        <title>Characterization of the Clostridium difficile lineages that are prevalent in Hong Kong and China.</title>
        <authorList>
            <person name="Kwok J.S.-L."/>
            <person name="Lam W.-Y."/>
            <person name="Ip M."/>
            <person name="Chan T.-F."/>
            <person name="Hawkey P.M."/>
            <person name="Tsui S.K.-W."/>
        </authorList>
    </citation>
    <scope>NUCLEOTIDE SEQUENCE [LARGE SCALE GENOMIC DNA]</scope>
    <source>
        <strain evidence="2 3">300064</strain>
    </source>
</reference>
<protein>
    <submittedName>
        <fullName evidence="2">Uncharacterized protein</fullName>
    </submittedName>
</protein>
<dbReference type="AlphaFoldDB" id="A0A2S7FCA0"/>
<name>A0A2S7FCA0_CLOBU</name>
<dbReference type="EMBL" id="LRDH01000096">
    <property type="protein sequence ID" value="PPV15854.1"/>
    <property type="molecule type" value="Genomic_DNA"/>
</dbReference>
<evidence type="ECO:0000313" key="2">
    <source>
        <dbReference type="EMBL" id="PPV15854.1"/>
    </source>
</evidence>
<sequence length="268" mass="30573">MVEKVIGLRMGGKFMKKTNKNKVLGVSLAALAAVGGTFILKNKWKKIKQQNEIESSIYVTGRVRKLGSLYLNNIKQDILSQQLNCEDVISYDGGAIEIRDADKNDNNKISWVEINEDGKKLLICDRNLIIGISWSELDNQNLAYGKIIRLGGKKYLLRLLTGSPNEMEENPSEWDKYILNLNEIDGLPVSTDEDKNNTIEEEDGDKEKGENNQLWHWSSCCSFTQSEYGKNNKFCIIRGLYSTTYNNYCDKDITYETVGYRPVLELME</sequence>
<organism evidence="2 3">
    <name type="scientific">Clostridium butyricum</name>
    <dbReference type="NCBI Taxonomy" id="1492"/>
    <lineage>
        <taxon>Bacteria</taxon>
        <taxon>Bacillati</taxon>
        <taxon>Bacillota</taxon>
        <taxon>Clostridia</taxon>
        <taxon>Eubacteriales</taxon>
        <taxon>Clostridiaceae</taxon>
        <taxon>Clostridium</taxon>
    </lineage>
</organism>
<gene>
    <name evidence="2" type="ORF">AWN73_01835</name>
</gene>
<dbReference type="OrthoDB" id="7820733at2"/>
<dbReference type="PROSITE" id="PS00018">
    <property type="entry name" value="EF_HAND_1"/>
    <property type="match status" value="1"/>
</dbReference>
<comment type="caution">
    <text evidence="2">The sequence shown here is derived from an EMBL/GenBank/DDBJ whole genome shotgun (WGS) entry which is preliminary data.</text>
</comment>
<proteinExistence type="predicted"/>
<dbReference type="Proteomes" id="UP000238081">
    <property type="component" value="Unassembled WGS sequence"/>
</dbReference>
<accession>A0A2S7FCA0</accession>
<feature type="region of interest" description="Disordered" evidence="1">
    <location>
        <begin position="189"/>
        <end position="210"/>
    </location>
</feature>